<proteinExistence type="predicted"/>
<reference evidence="1 3" key="1">
    <citation type="submission" date="2014-10" db="EMBL/GenBank/DDBJ databases">
        <title>Draft genome of phytase producing Bacillus ginsengihumi strain M2.11.</title>
        <authorList>
            <person name="Toymentseva A."/>
            <person name="Boulygina E.A."/>
            <person name="Kazakov S.V."/>
            <person name="Kayumov I."/>
            <person name="Suleimanova A.D."/>
            <person name="Mardanova A.M."/>
            <person name="Maria S.N."/>
            <person name="Sergey M.Y."/>
            <person name="Sharipova M.R."/>
        </authorList>
    </citation>
    <scope>NUCLEOTIDE SEQUENCE [LARGE SCALE GENOMIC DNA]</scope>
    <source>
        <strain evidence="1 3">M2.11</strain>
    </source>
</reference>
<dbReference type="STRING" id="363870.NG54_17200"/>
<dbReference type="EMBL" id="JAAIWK010000017">
    <property type="protein sequence ID" value="NEY20475.1"/>
    <property type="molecule type" value="Genomic_DNA"/>
</dbReference>
<protein>
    <submittedName>
        <fullName evidence="2">DUF3231 family protein</fullName>
    </submittedName>
</protein>
<evidence type="ECO:0000313" key="4">
    <source>
        <dbReference type="Proteomes" id="UP000476934"/>
    </source>
</evidence>
<keyword evidence="4" id="KW-1185">Reference proteome</keyword>
<dbReference type="RefSeq" id="WP_025731466.1">
    <property type="nucleotide sequence ID" value="NZ_JAAIWK010000017.1"/>
</dbReference>
<dbReference type="EMBL" id="JRUN01000088">
    <property type="protein sequence ID" value="KHD84178.1"/>
    <property type="molecule type" value="Genomic_DNA"/>
</dbReference>
<dbReference type="Gene3D" id="1.20.1260.10">
    <property type="match status" value="1"/>
</dbReference>
<dbReference type="OrthoDB" id="1934429at2"/>
<evidence type="ECO:0000313" key="3">
    <source>
        <dbReference type="Proteomes" id="UP000030588"/>
    </source>
</evidence>
<dbReference type="AlphaFoldDB" id="A0A0A6V9D9"/>
<evidence type="ECO:0000313" key="1">
    <source>
        <dbReference type="EMBL" id="KHD84178.1"/>
    </source>
</evidence>
<reference evidence="2" key="2">
    <citation type="submission" date="2020-02" db="EMBL/GenBank/DDBJ databases">
        <authorList>
            <person name="Feng H."/>
        </authorList>
    </citation>
    <scope>NUCLEOTIDE SEQUENCE [LARGE SCALE GENOMIC DNA]</scope>
    <source>
        <strain evidence="2">Gsoil 114</strain>
    </source>
</reference>
<dbReference type="Proteomes" id="UP000476934">
    <property type="component" value="Unassembled WGS sequence"/>
</dbReference>
<organism evidence="1 3">
    <name type="scientific">Heyndrickxia ginsengihumi</name>
    <dbReference type="NCBI Taxonomy" id="363870"/>
    <lineage>
        <taxon>Bacteria</taxon>
        <taxon>Bacillati</taxon>
        <taxon>Bacillota</taxon>
        <taxon>Bacilli</taxon>
        <taxon>Bacillales</taxon>
        <taxon>Bacillaceae</taxon>
        <taxon>Heyndrickxia</taxon>
    </lineage>
</organism>
<dbReference type="Pfam" id="PF11553">
    <property type="entry name" value="DUF3231"/>
    <property type="match status" value="1"/>
</dbReference>
<evidence type="ECO:0000313" key="2">
    <source>
        <dbReference type="EMBL" id="NEY20475.1"/>
    </source>
</evidence>
<dbReference type="Proteomes" id="UP000030588">
    <property type="component" value="Unassembled WGS sequence"/>
</dbReference>
<accession>A0A0A6V9D9</accession>
<gene>
    <name evidence="2" type="ORF">G4D61_10960</name>
    <name evidence="1" type="ORF">NG54_17200</name>
</gene>
<comment type="caution">
    <text evidence="1">The sequence shown here is derived from an EMBL/GenBank/DDBJ whole genome shotgun (WGS) entry which is preliminary data.</text>
</comment>
<sequence>MTNIFESLKDFISPLIDNEKNPLHVGEVSNLWILLTMLEDGISLYQTSLNTSKDGELLHTLEKGMQLSINSINKLKTFMQHEGIPLTKPAEPKPKSNPDSIPLGVKQTDDEIANLVSVKVAAEITLIGQALAMTIRNDVGLILLGTLIELLKFGTSLKSMMIKRGWIKVPPYYYPPGGTS</sequence>
<name>A0A0A6V9D9_9BACI</name>
<dbReference type="InterPro" id="IPR021617">
    <property type="entry name" value="DUF3231"/>
</dbReference>
<dbReference type="InterPro" id="IPR012347">
    <property type="entry name" value="Ferritin-like"/>
</dbReference>
<reference evidence="2 4" key="3">
    <citation type="submission" date="2020-03" db="EMBL/GenBank/DDBJ databases">
        <title>Bacillus aquiflavi sp. nov., isolated from yellow water of strong flavor Chinese baijiu in Yibin region of China.</title>
        <authorList>
            <person name="Xie J."/>
        </authorList>
    </citation>
    <scope>NUCLEOTIDE SEQUENCE [LARGE SCALE GENOMIC DNA]</scope>
    <source>
        <strain evidence="2 4">Gsoil 114</strain>
    </source>
</reference>